<dbReference type="KEGG" id="tot:TOT_040000782"/>
<accession>J7M4Q7</accession>
<organism evidence="1 2">
    <name type="scientific">Theileria orientalis strain Shintoku</name>
    <dbReference type="NCBI Taxonomy" id="869250"/>
    <lineage>
        <taxon>Eukaryota</taxon>
        <taxon>Sar</taxon>
        <taxon>Alveolata</taxon>
        <taxon>Apicomplexa</taxon>
        <taxon>Aconoidasida</taxon>
        <taxon>Piroplasmida</taxon>
        <taxon>Theileriidae</taxon>
        <taxon>Theileria</taxon>
    </lineage>
</organism>
<gene>
    <name evidence="1" type="ORF">TOT_040000782</name>
</gene>
<keyword evidence="2" id="KW-1185">Reference proteome</keyword>
<dbReference type="RefSeq" id="XP_009692716.1">
    <property type="nucleotide sequence ID" value="XM_009694421.1"/>
</dbReference>
<sequence>MESPDSSTLRAKTGTVTNTGEYELLVNNYFKLYSAFTLLPYTLLPPKGATPINSIDPQQVTNSRASEDSHLAVALIVRDVQDKLSFPSPLFHRFRVPV</sequence>
<reference evidence="1 2" key="1">
    <citation type="journal article" date="2012" name="MBio">
        <title>Comparative genome analysis of three eukaryotic parasites with differing abilities to transform leukocytes reveals key mediators of Theileria-induced leukocyte transformation.</title>
        <authorList>
            <person name="Hayashida K."/>
            <person name="Hara Y."/>
            <person name="Abe T."/>
            <person name="Yamasaki C."/>
            <person name="Toyoda A."/>
            <person name="Kosuge T."/>
            <person name="Suzuki Y."/>
            <person name="Sato Y."/>
            <person name="Kawashima S."/>
            <person name="Katayama T."/>
            <person name="Wakaguri H."/>
            <person name="Inoue N."/>
            <person name="Homma K."/>
            <person name="Tada-Umezaki M."/>
            <person name="Yagi Y."/>
            <person name="Fujii Y."/>
            <person name="Habara T."/>
            <person name="Kanehisa M."/>
            <person name="Watanabe H."/>
            <person name="Ito K."/>
            <person name="Gojobori T."/>
            <person name="Sugawara H."/>
            <person name="Imanishi T."/>
            <person name="Weir W."/>
            <person name="Gardner M."/>
            <person name="Pain A."/>
            <person name="Shiels B."/>
            <person name="Hattori M."/>
            <person name="Nene V."/>
            <person name="Sugimoto C."/>
        </authorList>
    </citation>
    <scope>NUCLEOTIDE SEQUENCE [LARGE SCALE GENOMIC DNA]</scope>
    <source>
        <strain evidence="1 2">Shintoku</strain>
    </source>
</reference>
<dbReference type="EMBL" id="AP011949">
    <property type="protein sequence ID" value="BAM42415.1"/>
    <property type="molecule type" value="Genomic_DNA"/>
</dbReference>
<protein>
    <submittedName>
        <fullName evidence="1">Uncharacterized protein</fullName>
    </submittedName>
</protein>
<name>J7M4Q7_THEOR</name>
<evidence type="ECO:0000313" key="2">
    <source>
        <dbReference type="Proteomes" id="UP000003786"/>
    </source>
</evidence>
<dbReference type="VEuPathDB" id="PiroplasmaDB:TOT_040000782"/>
<dbReference type="Proteomes" id="UP000003786">
    <property type="component" value="Chromosome 4"/>
</dbReference>
<evidence type="ECO:0000313" key="1">
    <source>
        <dbReference type="EMBL" id="BAM42415.1"/>
    </source>
</evidence>
<dbReference type="GeneID" id="20716824"/>
<dbReference type="AlphaFoldDB" id="J7M4Q7"/>
<proteinExistence type="predicted"/>